<dbReference type="STRING" id="1527.SAMN04489757_11162"/>
<evidence type="ECO:0000313" key="1">
    <source>
        <dbReference type="EMBL" id="SFO16287.1"/>
    </source>
</evidence>
<evidence type="ECO:0000313" key="2">
    <source>
        <dbReference type="Proteomes" id="UP000198806"/>
    </source>
</evidence>
<keyword evidence="2" id="KW-1185">Reference proteome</keyword>
<organism evidence="1 2">
    <name type="scientific">Anaerocolumna aminovalerica</name>
    <dbReference type="NCBI Taxonomy" id="1527"/>
    <lineage>
        <taxon>Bacteria</taxon>
        <taxon>Bacillati</taxon>
        <taxon>Bacillota</taxon>
        <taxon>Clostridia</taxon>
        <taxon>Lachnospirales</taxon>
        <taxon>Lachnospiraceae</taxon>
        <taxon>Anaerocolumna</taxon>
    </lineage>
</organism>
<dbReference type="RefSeq" id="WP_091685978.1">
    <property type="nucleotide sequence ID" value="NZ_BAABFM010000085.1"/>
</dbReference>
<gene>
    <name evidence="1" type="ORF">SAMN04489757_11162</name>
</gene>
<accession>A0A1I5EXV7</accession>
<name>A0A1I5EXV7_9FIRM</name>
<reference evidence="1 2" key="1">
    <citation type="submission" date="2016-10" db="EMBL/GenBank/DDBJ databases">
        <authorList>
            <person name="de Groot N.N."/>
        </authorList>
    </citation>
    <scope>NUCLEOTIDE SEQUENCE [LARGE SCALE GENOMIC DNA]</scope>
    <source>
        <strain evidence="1 2">DSM 1283</strain>
    </source>
</reference>
<dbReference type="AlphaFoldDB" id="A0A1I5EXV7"/>
<sequence>MQEQAMVTDALNSINNGIKSLSDMITQTDNQELRQTLQQMRNQSETCQYELYTIAKSKNYYQPAKQVSQQEIADVKNTINSIVSQ</sequence>
<proteinExistence type="predicted"/>
<dbReference type="Pfam" id="PF07875">
    <property type="entry name" value="Coat_F"/>
    <property type="match status" value="1"/>
</dbReference>
<protein>
    <submittedName>
        <fullName evidence="1">Coat F domain-containing protein</fullName>
    </submittedName>
</protein>
<dbReference type="EMBL" id="FOWD01000011">
    <property type="protein sequence ID" value="SFO16287.1"/>
    <property type="molecule type" value="Genomic_DNA"/>
</dbReference>
<dbReference type="OrthoDB" id="1683800at2"/>
<dbReference type="Proteomes" id="UP000198806">
    <property type="component" value="Unassembled WGS sequence"/>
</dbReference>
<dbReference type="InterPro" id="IPR012851">
    <property type="entry name" value="Spore_coat_CotF-like"/>
</dbReference>